<evidence type="ECO:0000313" key="1">
    <source>
        <dbReference type="EMBL" id="KHA72170.1"/>
    </source>
</evidence>
<dbReference type="AlphaFoldDB" id="A0A0A6DAD3"/>
<dbReference type="Gene3D" id="3.40.50.1820">
    <property type="entry name" value="alpha/beta hydrolase"/>
    <property type="match status" value="1"/>
</dbReference>
<comment type="caution">
    <text evidence="1">The sequence shown here is derived from an EMBL/GenBank/DDBJ whole genome shotgun (WGS) entry which is preliminary data.</text>
</comment>
<evidence type="ECO:0000313" key="2">
    <source>
        <dbReference type="Proteomes" id="UP000030564"/>
    </source>
</evidence>
<reference evidence="1 2" key="1">
    <citation type="submission" date="2014-10" db="EMBL/GenBank/DDBJ databases">
        <title>Draft genome sequence of Pseudomonas chlororaphis EA105.</title>
        <authorList>
            <person name="McCully L.M."/>
            <person name="Bitzer A.S."/>
            <person name="Spence C."/>
            <person name="Bais H."/>
            <person name="Silby M.W."/>
        </authorList>
    </citation>
    <scope>NUCLEOTIDE SEQUENCE [LARGE SCALE GENOMIC DNA]</scope>
    <source>
        <strain evidence="1 2">EA105</strain>
    </source>
</reference>
<name>A0A0A6DAD3_9PSED</name>
<protein>
    <recommendedName>
        <fullName evidence="3">Alpha/beta hydrolase</fullName>
    </recommendedName>
</protein>
<sequence>MEVANPALKDCKNEVVSHALTCKTDQTVKAVAIKIKKIVVFFIGGAGDKEPYYQDQPPHGNVTSAQVLLPKKFSDAQIGKIKSVYLSYKDVRGKKDIEKYVLSYLKGDKSIYISIVGHSLGGWNGAHLAAILKEQGFTVKSLVTLDPVGGGLGVWLISDIYATTPKPGAEYWINILAAPAKPNQSDDVAEMGERWVMSSGPDINKAVDTNHEDAGVMFKARILGEQSACDLIAEKMIKYLES</sequence>
<dbReference type="Proteomes" id="UP000030564">
    <property type="component" value="Unassembled WGS sequence"/>
</dbReference>
<dbReference type="PATRIC" id="fig|587753.9.peg.1610"/>
<evidence type="ECO:0008006" key="3">
    <source>
        <dbReference type="Google" id="ProtNLM"/>
    </source>
</evidence>
<dbReference type="SUPFAM" id="SSF53474">
    <property type="entry name" value="alpha/beta-Hydrolases"/>
    <property type="match status" value="1"/>
</dbReference>
<dbReference type="OrthoDB" id="8596489at2"/>
<accession>A0A0A6DAD3</accession>
<proteinExistence type="predicted"/>
<gene>
    <name evidence="1" type="ORF">NZ35_17475</name>
</gene>
<dbReference type="InterPro" id="IPR029058">
    <property type="entry name" value="AB_hydrolase_fold"/>
</dbReference>
<organism evidence="1 2">
    <name type="scientific">Pseudomonas chlororaphis</name>
    <dbReference type="NCBI Taxonomy" id="587753"/>
    <lineage>
        <taxon>Bacteria</taxon>
        <taxon>Pseudomonadati</taxon>
        <taxon>Pseudomonadota</taxon>
        <taxon>Gammaproteobacteria</taxon>
        <taxon>Pseudomonadales</taxon>
        <taxon>Pseudomonadaceae</taxon>
        <taxon>Pseudomonas</taxon>
    </lineage>
</organism>
<dbReference type="EMBL" id="JSFK01000016">
    <property type="protein sequence ID" value="KHA72170.1"/>
    <property type="molecule type" value="Genomic_DNA"/>
</dbReference>